<dbReference type="RefSeq" id="WP_242876905.1">
    <property type="nucleotide sequence ID" value="NZ_FMUS01000005.1"/>
</dbReference>
<name>A0A1G5E882_9FIRM</name>
<evidence type="ECO:0000259" key="1">
    <source>
        <dbReference type="Pfam" id="PF12867"/>
    </source>
</evidence>
<accession>A0A1G5E882</accession>
<evidence type="ECO:0000313" key="3">
    <source>
        <dbReference type="Proteomes" id="UP000198636"/>
    </source>
</evidence>
<reference evidence="2 3" key="1">
    <citation type="submission" date="2016-10" db="EMBL/GenBank/DDBJ databases">
        <authorList>
            <person name="de Groot N.N."/>
        </authorList>
    </citation>
    <scope>NUCLEOTIDE SEQUENCE [LARGE SCALE GENOMIC DNA]</scope>
    <source>
        <strain evidence="2 3">DSM 18978</strain>
    </source>
</reference>
<feature type="domain" description="DinB-like" evidence="1">
    <location>
        <begin position="13"/>
        <end position="162"/>
    </location>
</feature>
<dbReference type="EMBL" id="FMUS01000005">
    <property type="protein sequence ID" value="SCY23189.1"/>
    <property type="molecule type" value="Genomic_DNA"/>
</dbReference>
<dbReference type="Pfam" id="PF12867">
    <property type="entry name" value="DinB_2"/>
    <property type="match status" value="1"/>
</dbReference>
<dbReference type="STRING" id="1120976.SAMN03080606_01081"/>
<evidence type="ECO:0000313" key="2">
    <source>
        <dbReference type="EMBL" id="SCY23189.1"/>
    </source>
</evidence>
<sequence length="174" mass="20605">MGNQQIKENILFQLDMCWQLYLYHTENLEDTEANWAFSPKGLQVRKEDDGWCIDWPESESYEIGPSSIAWTMWHIIYWWTTALDWNFGDGTLNKEDILWPGNVEQAKVTIKLLHDQWVSKLNELADEEYQLKQYAKWPLSDRNFADIALWLNGELMKNVAEIGYGRFLYATCKK</sequence>
<dbReference type="InterPro" id="IPR024775">
    <property type="entry name" value="DinB-like"/>
</dbReference>
<gene>
    <name evidence="2" type="ORF">SAMN03080606_01081</name>
</gene>
<proteinExistence type="predicted"/>
<dbReference type="Proteomes" id="UP000198636">
    <property type="component" value="Unassembled WGS sequence"/>
</dbReference>
<organism evidence="2 3">
    <name type="scientific">Alkaliphilus peptidifermentans DSM 18978</name>
    <dbReference type="NCBI Taxonomy" id="1120976"/>
    <lineage>
        <taxon>Bacteria</taxon>
        <taxon>Bacillati</taxon>
        <taxon>Bacillota</taxon>
        <taxon>Clostridia</taxon>
        <taxon>Peptostreptococcales</taxon>
        <taxon>Natronincolaceae</taxon>
        <taxon>Alkaliphilus</taxon>
    </lineage>
</organism>
<keyword evidence="3" id="KW-1185">Reference proteome</keyword>
<protein>
    <submittedName>
        <fullName evidence="2">DinB superfamily protein</fullName>
    </submittedName>
</protein>
<dbReference type="AlphaFoldDB" id="A0A1G5E882"/>